<dbReference type="Pfam" id="PF00498">
    <property type="entry name" value="FHA"/>
    <property type="match status" value="1"/>
</dbReference>
<dbReference type="AlphaFoldDB" id="A0A1U7HJQ2"/>
<evidence type="ECO:0000259" key="1">
    <source>
        <dbReference type="PROSITE" id="PS50006"/>
    </source>
</evidence>
<gene>
    <name evidence="2" type="ORF">NIES593_09195</name>
</gene>
<dbReference type="EMBL" id="MRCB01000008">
    <property type="protein sequence ID" value="OKH23820.1"/>
    <property type="molecule type" value="Genomic_DNA"/>
</dbReference>
<dbReference type="STRING" id="1921803.NIES593_09195"/>
<dbReference type="RefSeq" id="WP_073599292.1">
    <property type="nucleotide sequence ID" value="NZ_MRCB01000008.1"/>
</dbReference>
<protein>
    <recommendedName>
        <fullName evidence="1">FHA domain-containing protein</fullName>
    </recommendedName>
</protein>
<feature type="domain" description="FHA" evidence="1">
    <location>
        <begin position="32"/>
        <end position="91"/>
    </location>
</feature>
<dbReference type="InterPro" id="IPR000253">
    <property type="entry name" value="FHA_dom"/>
</dbReference>
<keyword evidence="3" id="KW-1185">Reference proteome</keyword>
<name>A0A1U7HJQ2_9CYAN</name>
<evidence type="ECO:0000313" key="2">
    <source>
        <dbReference type="EMBL" id="OKH23820.1"/>
    </source>
</evidence>
<evidence type="ECO:0000313" key="3">
    <source>
        <dbReference type="Proteomes" id="UP000186868"/>
    </source>
</evidence>
<sequence>MTGKPALPQKEHFLVIEDDKGRQEVLLRYPVYSLGRSQHCDIRLRSQFVSRHHATLFKFDLDNGSSYYRIIDGDSEGKASANGMLVNGRKVTVCDLKDGDEVVFGPQVVAVYHYRQRDEFPTASNNDPFDITLINPAMMDNDEEALDTEKGTEGRR</sequence>
<accession>A0A1U7HJQ2</accession>
<proteinExistence type="predicted"/>
<reference evidence="2 3" key="1">
    <citation type="submission" date="2016-11" db="EMBL/GenBank/DDBJ databases">
        <title>Draft Genome Sequences of Nine Cyanobacterial Strains from Diverse Habitats.</title>
        <authorList>
            <person name="Zhu T."/>
            <person name="Hou S."/>
            <person name="Lu X."/>
            <person name="Hess W.R."/>
        </authorList>
    </citation>
    <scope>NUCLEOTIDE SEQUENCE [LARGE SCALE GENOMIC DNA]</scope>
    <source>
        <strain evidence="2 3">NIES-593</strain>
    </source>
</reference>
<dbReference type="Gene3D" id="2.60.200.20">
    <property type="match status" value="1"/>
</dbReference>
<dbReference type="SUPFAM" id="SSF49879">
    <property type="entry name" value="SMAD/FHA domain"/>
    <property type="match status" value="1"/>
</dbReference>
<organism evidence="2 3">
    <name type="scientific">Hydrococcus rivularis NIES-593</name>
    <dbReference type="NCBI Taxonomy" id="1921803"/>
    <lineage>
        <taxon>Bacteria</taxon>
        <taxon>Bacillati</taxon>
        <taxon>Cyanobacteriota</taxon>
        <taxon>Cyanophyceae</taxon>
        <taxon>Pleurocapsales</taxon>
        <taxon>Hydrococcaceae</taxon>
        <taxon>Hydrococcus</taxon>
    </lineage>
</organism>
<dbReference type="OrthoDB" id="510956at2"/>
<dbReference type="PROSITE" id="PS50006">
    <property type="entry name" value="FHA_DOMAIN"/>
    <property type="match status" value="1"/>
</dbReference>
<dbReference type="InterPro" id="IPR008984">
    <property type="entry name" value="SMAD_FHA_dom_sf"/>
</dbReference>
<dbReference type="Proteomes" id="UP000186868">
    <property type="component" value="Unassembled WGS sequence"/>
</dbReference>
<comment type="caution">
    <text evidence="2">The sequence shown here is derived from an EMBL/GenBank/DDBJ whole genome shotgun (WGS) entry which is preliminary data.</text>
</comment>
<dbReference type="SMART" id="SM00240">
    <property type="entry name" value="FHA"/>
    <property type="match status" value="1"/>
</dbReference>